<dbReference type="SUPFAM" id="SSF50814">
    <property type="entry name" value="Lipocalins"/>
    <property type="match status" value="1"/>
</dbReference>
<protein>
    <submittedName>
        <fullName evidence="2">Uncharacterized protein</fullName>
    </submittedName>
</protein>
<dbReference type="Gene3D" id="2.40.128.20">
    <property type="match status" value="1"/>
</dbReference>
<dbReference type="Proteomes" id="UP001178507">
    <property type="component" value="Unassembled WGS sequence"/>
</dbReference>
<feature type="non-terminal residue" evidence="2">
    <location>
        <position position="1"/>
    </location>
</feature>
<proteinExistence type="predicted"/>
<feature type="region of interest" description="Disordered" evidence="1">
    <location>
        <begin position="1"/>
        <end position="32"/>
    </location>
</feature>
<comment type="caution">
    <text evidence="2">The sequence shown here is derived from an EMBL/GenBank/DDBJ whole genome shotgun (WGS) entry which is preliminary data.</text>
</comment>
<accession>A0AA36JAT8</accession>
<dbReference type="EMBL" id="CAUJNA010003424">
    <property type="protein sequence ID" value="CAJ1401623.1"/>
    <property type="molecule type" value="Genomic_DNA"/>
</dbReference>
<feature type="compositionally biased region" description="Basic and acidic residues" evidence="1">
    <location>
        <begin position="21"/>
        <end position="32"/>
    </location>
</feature>
<dbReference type="AlphaFoldDB" id="A0AA36JAT8"/>
<organism evidence="2 3">
    <name type="scientific">Effrenium voratum</name>
    <dbReference type="NCBI Taxonomy" id="2562239"/>
    <lineage>
        <taxon>Eukaryota</taxon>
        <taxon>Sar</taxon>
        <taxon>Alveolata</taxon>
        <taxon>Dinophyceae</taxon>
        <taxon>Suessiales</taxon>
        <taxon>Symbiodiniaceae</taxon>
        <taxon>Effrenium</taxon>
    </lineage>
</organism>
<sequence length="123" mass="13983">FPEDEQLLQLEQLERPLTPNDKLELEDKGRPDFSGEWKMVEAQGDWDTFLKEMGVGYLMRTTASTFKYGAGVTKQIVDHKGDELKDHPDQRPRARFRGSNGRPGHESGAQLERPSLTGLWQVG</sequence>
<dbReference type="InterPro" id="IPR012674">
    <property type="entry name" value="Calycin"/>
</dbReference>
<evidence type="ECO:0000313" key="2">
    <source>
        <dbReference type="EMBL" id="CAJ1401623.1"/>
    </source>
</evidence>
<gene>
    <name evidence="2" type="ORF">EVOR1521_LOCUS24736</name>
</gene>
<keyword evidence="3" id="KW-1185">Reference proteome</keyword>
<reference evidence="2" key="1">
    <citation type="submission" date="2023-08" db="EMBL/GenBank/DDBJ databases">
        <authorList>
            <person name="Chen Y."/>
            <person name="Shah S."/>
            <person name="Dougan E. K."/>
            <person name="Thang M."/>
            <person name="Chan C."/>
        </authorList>
    </citation>
    <scope>NUCLEOTIDE SEQUENCE</scope>
</reference>
<evidence type="ECO:0000313" key="3">
    <source>
        <dbReference type="Proteomes" id="UP001178507"/>
    </source>
</evidence>
<name>A0AA36JAT8_9DINO</name>
<feature type="compositionally biased region" description="Basic and acidic residues" evidence="1">
    <location>
        <begin position="80"/>
        <end position="92"/>
    </location>
</feature>
<feature type="region of interest" description="Disordered" evidence="1">
    <location>
        <begin position="80"/>
        <end position="123"/>
    </location>
</feature>
<evidence type="ECO:0000256" key="1">
    <source>
        <dbReference type="SAM" id="MobiDB-lite"/>
    </source>
</evidence>